<keyword evidence="4 5" id="KW-0694">RNA-binding</keyword>
<keyword evidence="1 5" id="KW-0547">Nucleotide-binding</keyword>
<evidence type="ECO:0000313" key="9">
    <source>
        <dbReference type="Proteomes" id="UP000038040"/>
    </source>
</evidence>
<evidence type="ECO:0000256" key="1">
    <source>
        <dbReference type="ARBA" id="ARBA00022741"/>
    </source>
</evidence>
<dbReference type="CDD" id="cd18787">
    <property type="entry name" value="SF2_C_DEAD"/>
    <property type="match status" value="1"/>
</dbReference>
<dbReference type="SMART" id="SM00487">
    <property type="entry name" value="DEXDc"/>
    <property type="match status" value="1"/>
</dbReference>
<comment type="domain">
    <text evidence="5">The Q motif is unique to and characteristic of the DEAD box family of RNA helicases and controls ATP binding and hydrolysis.</text>
</comment>
<feature type="domain" description="Helicase C-terminal" evidence="7">
    <location>
        <begin position="247"/>
        <end position="390"/>
    </location>
</feature>
<dbReference type="InterPro" id="IPR011545">
    <property type="entry name" value="DEAD/DEAH_box_helicase_dom"/>
</dbReference>
<dbReference type="GO" id="GO:0005524">
    <property type="term" value="F:ATP binding"/>
    <property type="evidence" value="ECO:0007669"/>
    <property type="project" value="UniProtKB-UniRule"/>
</dbReference>
<dbReference type="EMBL" id="UYYG01000003">
    <property type="protein sequence ID" value="VDN50458.1"/>
    <property type="molecule type" value="Genomic_DNA"/>
</dbReference>
<comment type="similarity">
    <text evidence="5">Belongs to the DEAD box helicase family.</text>
</comment>
<reference evidence="11" key="1">
    <citation type="submission" date="2017-02" db="UniProtKB">
        <authorList>
            <consortium name="WormBaseParasite"/>
        </authorList>
    </citation>
    <scope>IDENTIFICATION</scope>
</reference>
<comment type="catalytic activity">
    <reaction evidence="5">
        <text>ATP + H2O = ADP + phosphate + H(+)</text>
        <dbReference type="Rhea" id="RHEA:13065"/>
        <dbReference type="ChEBI" id="CHEBI:15377"/>
        <dbReference type="ChEBI" id="CHEBI:15378"/>
        <dbReference type="ChEBI" id="CHEBI:30616"/>
        <dbReference type="ChEBI" id="CHEBI:43474"/>
        <dbReference type="ChEBI" id="CHEBI:456216"/>
        <dbReference type="EC" id="3.6.4.13"/>
    </reaction>
</comment>
<evidence type="ECO:0000259" key="7">
    <source>
        <dbReference type="PROSITE" id="PS51194"/>
    </source>
</evidence>
<gene>
    <name evidence="8" type="ORF">DME_LOCUS431</name>
</gene>
<dbReference type="GO" id="GO:0003724">
    <property type="term" value="F:RNA helicase activity"/>
    <property type="evidence" value="ECO:0007669"/>
    <property type="project" value="UniProtKB-EC"/>
</dbReference>
<evidence type="ECO:0000313" key="11">
    <source>
        <dbReference type="WBParaSite" id="DME_0000406701-mRNA-1"/>
    </source>
</evidence>
<name>A0A0N4UAA6_DRAME</name>
<dbReference type="STRING" id="318479.A0A0N4UAA6"/>
<dbReference type="Proteomes" id="UP000274756">
    <property type="component" value="Unassembled WGS sequence"/>
</dbReference>
<protein>
    <recommendedName>
        <fullName evidence="5">ATP-dependent RNA helicase</fullName>
        <ecNumber evidence="5">3.6.4.13</ecNumber>
    </recommendedName>
</protein>
<dbReference type="Pfam" id="PF00270">
    <property type="entry name" value="DEAD"/>
    <property type="match status" value="1"/>
</dbReference>
<evidence type="ECO:0000256" key="2">
    <source>
        <dbReference type="ARBA" id="ARBA00022801"/>
    </source>
</evidence>
<dbReference type="Pfam" id="PF00271">
    <property type="entry name" value="Helicase_C"/>
    <property type="match status" value="1"/>
</dbReference>
<evidence type="ECO:0000313" key="10">
    <source>
        <dbReference type="Proteomes" id="UP000274756"/>
    </source>
</evidence>
<dbReference type="GO" id="GO:0003723">
    <property type="term" value="F:RNA binding"/>
    <property type="evidence" value="ECO:0007669"/>
    <property type="project" value="UniProtKB-UniRule"/>
</dbReference>
<keyword evidence="3 5" id="KW-0067">ATP-binding</keyword>
<dbReference type="Proteomes" id="UP000038040">
    <property type="component" value="Unplaced"/>
</dbReference>
<proteinExistence type="inferred from homology"/>
<dbReference type="InterPro" id="IPR001650">
    <property type="entry name" value="Helicase_C-like"/>
</dbReference>
<dbReference type="InterPro" id="IPR014001">
    <property type="entry name" value="Helicase_ATP-bd"/>
</dbReference>
<dbReference type="GO" id="GO:0016787">
    <property type="term" value="F:hydrolase activity"/>
    <property type="evidence" value="ECO:0007669"/>
    <property type="project" value="UniProtKB-KW"/>
</dbReference>
<feature type="domain" description="Helicase ATP-binding" evidence="6">
    <location>
        <begin position="17"/>
        <end position="185"/>
    </location>
</feature>
<dbReference type="PROSITE" id="PS51192">
    <property type="entry name" value="HELICASE_ATP_BIND_1"/>
    <property type="match status" value="1"/>
</dbReference>
<dbReference type="SUPFAM" id="SSF52540">
    <property type="entry name" value="P-loop containing nucleoside triphosphate hydrolases"/>
    <property type="match status" value="1"/>
</dbReference>
<evidence type="ECO:0000313" key="8">
    <source>
        <dbReference type="EMBL" id="VDN50458.1"/>
    </source>
</evidence>
<dbReference type="AlphaFoldDB" id="A0A0N4UAA6"/>
<dbReference type="PANTHER" id="PTHR24031">
    <property type="entry name" value="RNA HELICASE"/>
    <property type="match status" value="1"/>
</dbReference>
<evidence type="ECO:0000256" key="4">
    <source>
        <dbReference type="ARBA" id="ARBA00022884"/>
    </source>
</evidence>
<dbReference type="WBParaSite" id="DME_0000406701-mRNA-1">
    <property type="protein sequence ID" value="DME_0000406701-mRNA-1"/>
    <property type="gene ID" value="DME_0000406701"/>
</dbReference>
<evidence type="ECO:0000256" key="3">
    <source>
        <dbReference type="ARBA" id="ARBA00022840"/>
    </source>
</evidence>
<dbReference type="OrthoDB" id="4310724at2759"/>
<keyword evidence="5" id="KW-0347">Helicase</keyword>
<reference evidence="8 10" key="2">
    <citation type="submission" date="2018-11" db="EMBL/GenBank/DDBJ databases">
        <authorList>
            <consortium name="Pathogen Informatics"/>
        </authorList>
    </citation>
    <scope>NUCLEOTIDE SEQUENCE [LARGE SCALE GENOMIC DNA]</scope>
</reference>
<evidence type="ECO:0000256" key="5">
    <source>
        <dbReference type="RuleBase" id="RU365068"/>
    </source>
</evidence>
<accession>A0A0N4UAA6</accession>
<dbReference type="Gene3D" id="3.40.50.300">
    <property type="entry name" value="P-loop containing nucleotide triphosphate hydrolases"/>
    <property type="match status" value="2"/>
</dbReference>
<dbReference type="PROSITE" id="PS51194">
    <property type="entry name" value="HELICASE_CTER"/>
    <property type="match status" value="1"/>
</dbReference>
<dbReference type="SMART" id="SM00490">
    <property type="entry name" value="HELICc"/>
    <property type="match status" value="1"/>
</dbReference>
<dbReference type="InterPro" id="IPR027417">
    <property type="entry name" value="P-loop_NTPase"/>
</dbReference>
<keyword evidence="10" id="KW-1185">Reference proteome</keyword>
<sequence>MFFRFKRPTEIQNAVISCAIKERCDLLGAAETGSGKTFAFAIPLITRLLEEGISKKVDKPLLGGLILAPTRELVMQIKRQIDALLKFTKFKIITIVGGLSQQKQERLLSYCPEIIVATPGRFWAFLQTAPSGNHLEDFSGLKCFVIDEMDRMVEKEISFCIAFLVYYIYHSDEKMQTLVFSATLTFVHPPPKRLISQSKHMTTDEKIQQLAAFAALRKNYKTIDLTRSFGTAERLVEAKINCANLLEKDTAVLYLLKRYIGRTLLFINSIDAARRLHGILKKPLMLHAKMIQKQRLKNLEKFAENSVLLATDVAARGLDVQNVEHVIHYQIPKTAELYIHRSGRTARASHRGLTILLVDLLDVQFYRRICQNLNREKDLSIFPIDSQNLYSALKERVGVATDLESVEYRIKKVF</sequence>
<organism evidence="9 11">
    <name type="scientific">Dracunculus medinensis</name>
    <name type="common">Guinea worm</name>
    <dbReference type="NCBI Taxonomy" id="318479"/>
    <lineage>
        <taxon>Eukaryota</taxon>
        <taxon>Metazoa</taxon>
        <taxon>Ecdysozoa</taxon>
        <taxon>Nematoda</taxon>
        <taxon>Chromadorea</taxon>
        <taxon>Rhabditida</taxon>
        <taxon>Spirurina</taxon>
        <taxon>Dracunculoidea</taxon>
        <taxon>Dracunculidae</taxon>
        <taxon>Dracunculus</taxon>
    </lineage>
</organism>
<dbReference type="EC" id="3.6.4.13" evidence="5"/>
<keyword evidence="2 5" id="KW-0378">Hydrolase</keyword>
<comment type="function">
    <text evidence="5">RNA helicase.</text>
</comment>
<evidence type="ECO:0000259" key="6">
    <source>
        <dbReference type="PROSITE" id="PS51192"/>
    </source>
</evidence>